<dbReference type="AlphaFoldDB" id="A0A6G6Y725"/>
<accession>A0A6G6Y725</accession>
<evidence type="ECO:0000313" key="2">
    <source>
        <dbReference type="Proteomes" id="UP000501568"/>
    </source>
</evidence>
<dbReference type="Proteomes" id="UP000501568">
    <property type="component" value="Chromosome"/>
</dbReference>
<protein>
    <submittedName>
        <fullName evidence="1">Uncharacterized protein</fullName>
    </submittedName>
</protein>
<dbReference type="SUPFAM" id="SSF159245">
    <property type="entry name" value="AttH-like"/>
    <property type="match status" value="1"/>
</dbReference>
<gene>
    <name evidence="1" type="ORF">G5C33_13265</name>
</gene>
<name>A0A6G6Y725_9SPHN</name>
<proteinExistence type="predicted"/>
<keyword evidence="2" id="KW-1185">Reference proteome</keyword>
<dbReference type="EMBL" id="CP049109">
    <property type="protein sequence ID" value="QIG80651.1"/>
    <property type="molecule type" value="Genomic_DNA"/>
</dbReference>
<sequence length="340" mass="38041">MTDHPMASGLTAEHERFFVACPADPEMRESFSFWFFDDEGRFGFPRIGIEREATNWANPRVQCNVTAPGGIVMNGAGRDSANEGGADTLSAGPLEFRCIEPLRRWRVRWNRDVTVGTIEQQITNTLDSARRKALAWEIELEMAAPAWVQDNSPEKVAQMAEREAREAAAMGVGWRLEQLVRGTGWITFDGETHQFSGRGIRIKRQSVRPLEGFRGHCWQSALFPDGRGFGYIAYPPHEDGSMFNQAYVFDGERLHPAKATVIPWLRRITAEGDDVSLELESALGTMRVEAGTRFSTFRVGNPDIGGLNLHQGGAEYRFEGMRAFGMIERSAHESLTAIEV</sequence>
<dbReference type="KEGG" id="spzr:G5C33_13265"/>
<evidence type="ECO:0000313" key="1">
    <source>
        <dbReference type="EMBL" id="QIG80651.1"/>
    </source>
</evidence>
<organism evidence="1 2">
    <name type="scientific">Stakelama tenebrarum</name>
    <dbReference type="NCBI Taxonomy" id="2711215"/>
    <lineage>
        <taxon>Bacteria</taxon>
        <taxon>Pseudomonadati</taxon>
        <taxon>Pseudomonadota</taxon>
        <taxon>Alphaproteobacteria</taxon>
        <taxon>Sphingomonadales</taxon>
        <taxon>Sphingomonadaceae</taxon>
        <taxon>Stakelama</taxon>
    </lineage>
</organism>
<dbReference type="RefSeq" id="WP_165327659.1">
    <property type="nucleotide sequence ID" value="NZ_CP049109.1"/>
</dbReference>
<reference evidence="1 2" key="1">
    <citation type="submission" date="2020-02" db="EMBL/GenBank/DDBJ databases">
        <authorList>
            <person name="Zheng R.K."/>
            <person name="Sun C.M."/>
        </authorList>
    </citation>
    <scope>NUCLEOTIDE SEQUENCE [LARGE SCALE GENOMIC DNA]</scope>
    <source>
        <strain evidence="2">zrk23</strain>
    </source>
</reference>